<dbReference type="AlphaFoldDB" id="A0A9D2WSA0"/>
<keyword evidence="3" id="KW-1185">Reference proteome</keyword>
<keyword evidence="2" id="KW-0808">Transferase</keyword>
<dbReference type="CDD" id="cd04179">
    <property type="entry name" value="DPM_DPG-synthase_like"/>
    <property type="match status" value="1"/>
</dbReference>
<comment type="caution">
    <text evidence="2">The sequence shown here is derived from an EMBL/GenBank/DDBJ whole genome shotgun (WGS) entry which is preliminary data.</text>
</comment>
<dbReference type="PANTHER" id="PTHR48090:SF7">
    <property type="entry name" value="RFBJ PROTEIN"/>
    <property type="match status" value="1"/>
</dbReference>
<dbReference type="OrthoDB" id="9810303at2"/>
<evidence type="ECO:0000313" key="2">
    <source>
        <dbReference type="EMBL" id="KAF1086514.1"/>
    </source>
</evidence>
<keyword evidence="2" id="KW-0328">Glycosyltransferase</keyword>
<dbReference type="PANTHER" id="PTHR48090">
    <property type="entry name" value="UNDECAPRENYL-PHOSPHATE 4-DEOXY-4-FORMAMIDO-L-ARABINOSE TRANSFERASE-RELATED"/>
    <property type="match status" value="1"/>
</dbReference>
<dbReference type="EMBL" id="LSRS01000001">
    <property type="protein sequence ID" value="KAF1086514.1"/>
    <property type="molecule type" value="Genomic_DNA"/>
</dbReference>
<reference evidence="2" key="1">
    <citation type="submission" date="2016-02" db="EMBL/GenBank/DDBJ databases">
        <title>Draft Genome Sequence of Sporotomaculum syntrophicum Strain FB, a Syntrophic Benzoate Degrader.</title>
        <authorList>
            <person name="Nobu M.K."/>
            <person name="Narihiro T."/>
            <person name="Qiu Y.-L."/>
            <person name="Ohashi A."/>
            <person name="Liu W.-T."/>
            <person name="Yuji S."/>
        </authorList>
    </citation>
    <scope>NUCLEOTIDE SEQUENCE</scope>
    <source>
        <strain evidence="2">FB</strain>
    </source>
</reference>
<organism evidence="2 3">
    <name type="scientific">Sporotomaculum syntrophicum</name>
    <dbReference type="NCBI Taxonomy" id="182264"/>
    <lineage>
        <taxon>Bacteria</taxon>
        <taxon>Bacillati</taxon>
        <taxon>Bacillota</taxon>
        <taxon>Clostridia</taxon>
        <taxon>Eubacteriales</taxon>
        <taxon>Desulfallaceae</taxon>
        <taxon>Sporotomaculum</taxon>
    </lineage>
</organism>
<sequence length="227" mass="23994">MVNSAKRVVALIPAYNEAKTISATVAALSELSEVDEIVVVNDASTDQTANLAAAAGARVISLISNQGKGAALNEGSRQIKADIVMLLDGDLGESAGEARLLLAPVLEGRADMTVAQFPPPRLKGGFGLVKGLARKGIRFYTGLEMKSPLSGQRVMTRPVMDKLLPFASGYGVEVGLTIKAVRAGFTVLEVPVQMTHAETGRDIKGFCHRGRQFCHVARVLVKAAVLK</sequence>
<dbReference type="Proteomes" id="UP000798488">
    <property type="component" value="Unassembled WGS sequence"/>
</dbReference>
<dbReference type="EC" id="2.4.1.266" evidence="2"/>
<evidence type="ECO:0000313" key="3">
    <source>
        <dbReference type="Proteomes" id="UP000798488"/>
    </source>
</evidence>
<protein>
    <submittedName>
        <fullName evidence="2">Glucosyl-3-phosphoglycerate synthase</fullName>
        <ecNumber evidence="2">2.4.1.266</ecNumber>
    </submittedName>
</protein>
<dbReference type="GO" id="GO:0016757">
    <property type="term" value="F:glycosyltransferase activity"/>
    <property type="evidence" value="ECO:0007669"/>
    <property type="project" value="UniProtKB-KW"/>
</dbReference>
<dbReference type="Gene3D" id="3.90.550.10">
    <property type="entry name" value="Spore Coat Polysaccharide Biosynthesis Protein SpsA, Chain A"/>
    <property type="match status" value="1"/>
</dbReference>
<accession>A0A9D2WSA0</accession>
<feature type="domain" description="Glycosyltransferase 2-like" evidence="1">
    <location>
        <begin position="11"/>
        <end position="122"/>
    </location>
</feature>
<dbReference type="RefSeq" id="WP_161820667.1">
    <property type="nucleotide sequence ID" value="NZ_LSRS01000001.1"/>
</dbReference>
<dbReference type="InterPro" id="IPR050256">
    <property type="entry name" value="Glycosyltransferase_2"/>
</dbReference>
<proteinExistence type="predicted"/>
<dbReference type="Pfam" id="PF00535">
    <property type="entry name" value="Glycos_transf_2"/>
    <property type="match status" value="1"/>
</dbReference>
<dbReference type="SUPFAM" id="SSF53448">
    <property type="entry name" value="Nucleotide-diphospho-sugar transferases"/>
    <property type="match status" value="1"/>
</dbReference>
<dbReference type="InterPro" id="IPR029044">
    <property type="entry name" value="Nucleotide-diphossugar_trans"/>
</dbReference>
<name>A0A9D2WSA0_9FIRM</name>
<gene>
    <name evidence="2" type="primary">gpgS</name>
    <name evidence="2" type="ORF">SPSYN_00233</name>
</gene>
<evidence type="ECO:0000259" key="1">
    <source>
        <dbReference type="Pfam" id="PF00535"/>
    </source>
</evidence>
<dbReference type="InterPro" id="IPR001173">
    <property type="entry name" value="Glyco_trans_2-like"/>
</dbReference>